<feature type="transmembrane region" description="Helical" evidence="1">
    <location>
        <begin position="12"/>
        <end position="37"/>
    </location>
</feature>
<evidence type="ECO:0000259" key="3">
    <source>
        <dbReference type="PROSITE" id="PS50887"/>
    </source>
</evidence>
<dbReference type="PANTHER" id="PTHR44757:SF2">
    <property type="entry name" value="BIOFILM ARCHITECTURE MAINTENANCE PROTEIN MBAA"/>
    <property type="match status" value="1"/>
</dbReference>
<gene>
    <name evidence="4" type="ORF">N868_10755</name>
</gene>
<dbReference type="InterPro" id="IPR035965">
    <property type="entry name" value="PAS-like_dom_sf"/>
</dbReference>
<keyword evidence="1" id="KW-1133">Transmembrane helix</keyword>
<feature type="transmembrane region" description="Helical" evidence="1">
    <location>
        <begin position="83"/>
        <end position="100"/>
    </location>
</feature>
<keyword evidence="1" id="KW-0812">Transmembrane</keyword>
<dbReference type="InterPro" id="IPR013656">
    <property type="entry name" value="PAS_4"/>
</dbReference>
<dbReference type="CDD" id="cd00130">
    <property type="entry name" value="PAS"/>
    <property type="match status" value="1"/>
</dbReference>
<comment type="caution">
    <text evidence="4">The sequence shown here is derived from an EMBL/GenBank/DDBJ whole genome shotgun (WGS) entry which is preliminary data.</text>
</comment>
<protein>
    <submittedName>
        <fullName evidence="4">Diguanylate cyclase</fullName>
    </submittedName>
</protein>
<dbReference type="InterPro" id="IPR052155">
    <property type="entry name" value="Biofilm_reg_signaling"/>
</dbReference>
<dbReference type="NCBIfam" id="TIGR00229">
    <property type="entry name" value="sensory_box"/>
    <property type="match status" value="1"/>
</dbReference>
<evidence type="ECO:0000313" key="4">
    <source>
        <dbReference type="EMBL" id="KGM11379.1"/>
    </source>
</evidence>
<dbReference type="SMART" id="SM00091">
    <property type="entry name" value="PAS"/>
    <property type="match status" value="1"/>
</dbReference>
<organism evidence="4 5">
    <name type="scientific">Cellulomonas carbonis T26</name>
    <dbReference type="NCBI Taxonomy" id="947969"/>
    <lineage>
        <taxon>Bacteria</taxon>
        <taxon>Bacillati</taxon>
        <taxon>Actinomycetota</taxon>
        <taxon>Actinomycetes</taxon>
        <taxon>Micrococcales</taxon>
        <taxon>Cellulomonadaceae</taxon>
        <taxon>Cellulomonas</taxon>
    </lineage>
</organism>
<dbReference type="NCBIfam" id="TIGR00254">
    <property type="entry name" value="GGDEF"/>
    <property type="match status" value="1"/>
</dbReference>
<evidence type="ECO:0000256" key="1">
    <source>
        <dbReference type="SAM" id="Phobius"/>
    </source>
</evidence>
<dbReference type="Gene3D" id="3.30.450.20">
    <property type="entry name" value="PAS domain"/>
    <property type="match status" value="1"/>
</dbReference>
<dbReference type="PROSITE" id="PS50887">
    <property type="entry name" value="GGDEF"/>
    <property type="match status" value="1"/>
</dbReference>
<dbReference type="SMART" id="SM00267">
    <property type="entry name" value="GGDEF"/>
    <property type="match status" value="1"/>
</dbReference>
<dbReference type="SUPFAM" id="SSF55073">
    <property type="entry name" value="Nucleotide cyclase"/>
    <property type="match status" value="1"/>
</dbReference>
<dbReference type="Pfam" id="PF00990">
    <property type="entry name" value="GGDEF"/>
    <property type="match status" value="1"/>
</dbReference>
<dbReference type="InterPro" id="IPR000014">
    <property type="entry name" value="PAS"/>
</dbReference>
<dbReference type="RefSeq" id="WP_043604911.1">
    <property type="nucleotide sequence ID" value="NZ_AXCY01000023.1"/>
</dbReference>
<feature type="transmembrane region" description="Helical" evidence="1">
    <location>
        <begin position="43"/>
        <end position="63"/>
    </location>
</feature>
<dbReference type="SUPFAM" id="SSF55785">
    <property type="entry name" value="PYP-like sensor domain (PAS domain)"/>
    <property type="match status" value="1"/>
</dbReference>
<dbReference type="Pfam" id="PF08448">
    <property type="entry name" value="PAS_4"/>
    <property type="match status" value="1"/>
</dbReference>
<dbReference type="AlphaFoldDB" id="A0A0A0BW45"/>
<feature type="transmembrane region" description="Helical" evidence="1">
    <location>
        <begin position="130"/>
        <end position="150"/>
    </location>
</feature>
<keyword evidence="1" id="KW-0472">Membrane</keyword>
<feature type="domain" description="PAS" evidence="2">
    <location>
        <begin position="194"/>
        <end position="264"/>
    </location>
</feature>
<evidence type="ECO:0000259" key="2">
    <source>
        <dbReference type="PROSITE" id="PS50112"/>
    </source>
</evidence>
<dbReference type="OrthoDB" id="42802at2"/>
<dbReference type="InterPro" id="IPR029787">
    <property type="entry name" value="Nucleotide_cyclase"/>
</dbReference>
<dbReference type="PROSITE" id="PS50112">
    <property type="entry name" value="PAS"/>
    <property type="match status" value="1"/>
</dbReference>
<reference evidence="4 5" key="1">
    <citation type="submission" date="2013-08" db="EMBL/GenBank/DDBJ databases">
        <title>Genome sequencing of Cellulomonas carbonis T26.</title>
        <authorList>
            <person name="Chen F."/>
            <person name="Li Y."/>
            <person name="Wang G."/>
        </authorList>
    </citation>
    <scope>NUCLEOTIDE SEQUENCE [LARGE SCALE GENOMIC DNA]</scope>
    <source>
        <strain evidence="4 5">T26</strain>
    </source>
</reference>
<feature type="transmembrane region" description="Helical" evidence="1">
    <location>
        <begin position="162"/>
        <end position="182"/>
    </location>
</feature>
<dbReference type="CDD" id="cd01949">
    <property type="entry name" value="GGDEF"/>
    <property type="match status" value="1"/>
</dbReference>
<sequence>MARLRPGQVRPDLPLGPALLVLVLVSAGTAVLMRYLADRGLVLGNPVVLTALVIVASVIGYDVGRYPVASLDRGRPAARGVRIGLRLTVVLALCAAFAWFAGWSLVLPGMVALASVAHVEAAGSRMWRPAVAAGAALTVAGQVGVQLGWLPSIVVPDRSHVAALWIALPTGVAIAYVGRSVAQREELARAQLSAEARLNALLNSSSDVVVVVDASGVMTYVSPPATAAFGTRPEALVGRPVTSLVDAEHGDAVLARLQEVVRAGGGAREAFDVLMEVRRARRWHEWTVLNMLDDPLVGGLVVDMRDISDRLHHQQQLAHAAAHDPLTGLPNRAELMRVLTDELAEAAPGAGVAVLFMDLDLFKEVNDTHGHAAGDELLVAVAGRLRAALRPHDHVARMGGDEFCVVLTEVRDDKEVETVVGRLRRTVREPIHVAGVDVTVGVSIGAATTTDPTTPPTELFADADAAMYRVKHRR</sequence>
<dbReference type="Gene3D" id="3.30.70.270">
    <property type="match status" value="1"/>
</dbReference>
<dbReference type="InterPro" id="IPR043128">
    <property type="entry name" value="Rev_trsase/Diguanyl_cyclase"/>
</dbReference>
<accession>A0A0A0BW45</accession>
<keyword evidence="5" id="KW-1185">Reference proteome</keyword>
<dbReference type="InterPro" id="IPR000160">
    <property type="entry name" value="GGDEF_dom"/>
</dbReference>
<dbReference type="PANTHER" id="PTHR44757">
    <property type="entry name" value="DIGUANYLATE CYCLASE DGCP"/>
    <property type="match status" value="1"/>
</dbReference>
<feature type="domain" description="GGDEF" evidence="3">
    <location>
        <begin position="350"/>
        <end position="474"/>
    </location>
</feature>
<dbReference type="EMBL" id="AXCY01000023">
    <property type="protein sequence ID" value="KGM11379.1"/>
    <property type="molecule type" value="Genomic_DNA"/>
</dbReference>
<reference evidence="4 5" key="2">
    <citation type="journal article" date="2015" name="Stand. Genomic Sci.">
        <title>Draft genome sequence of Cellulomonas carbonis T26(T) and comparative analysis of six Cellulomonas genomes.</title>
        <authorList>
            <person name="Zhuang W."/>
            <person name="Zhang S."/>
            <person name="Xia X."/>
            <person name="Wang G."/>
        </authorList>
    </citation>
    <scope>NUCLEOTIDE SEQUENCE [LARGE SCALE GENOMIC DNA]</scope>
    <source>
        <strain evidence="4 5">T26</strain>
    </source>
</reference>
<dbReference type="Proteomes" id="UP000029839">
    <property type="component" value="Unassembled WGS sequence"/>
</dbReference>
<name>A0A0A0BW45_9CELL</name>
<evidence type="ECO:0000313" key="5">
    <source>
        <dbReference type="Proteomes" id="UP000029839"/>
    </source>
</evidence>
<proteinExistence type="predicted"/>